<dbReference type="PANTHER" id="PTHR23201:SF99">
    <property type="entry name" value="OS07G0592000 PROTEIN"/>
    <property type="match status" value="1"/>
</dbReference>
<evidence type="ECO:0000313" key="2">
    <source>
        <dbReference type="EnsemblPlants" id="OB07G26340.1"/>
    </source>
</evidence>
<evidence type="ECO:0008006" key="4">
    <source>
        <dbReference type="Google" id="ProtNLM"/>
    </source>
</evidence>
<reference evidence="2" key="2">
    <citation type="submission" date="2013-04" db="UniProtKB">
        <authorList>
            <consortium name="EnsemblPlants"/>
        </authorList>
    </citation>
    <scope>IDENTIFICATION</scope>
</reference>
<dbReference type="AlphaFoldDB" id="J3MMK2"/>
<dbReference type="STRING" id="4533.J3MMK2"/>
<dbReference type="Proteomes" id="UP000006038">
    <property type="component" value="Chromosome 7"/>
</dbReference>
<evidence type="ECO:0000313" key="3">
    <source>
        <dbReference type="Proteomes" id="UP000006038"/>
    </source>
</evidence>
<dbReference type="eggNOG" id="ENOG502R3JN">
    <property type="taxonomic scope" value="Eukaryota"/>
</dbReference>
<dbReference type="OMA" id="CSHTKEA"/>
<proteinExistence type="inferred from homology"/>
<dbReference type="InterPro" id="IPR003854">
    <property type="entry name" value="GASA"/>
</dbReference>
<dbReference type="EnsemblPlants" id="OB07G26340.1">
    <property type="protein sequence ID" value="OB07G26340.1"/>
    <property type="gene ID" value="OB07G26340"/>
</dbReference>
<name>J3MMK2_ORYBR</name>
<dbReference type="Gramene" id="OB07G26340.1">
    <property type="protein sequence ID" value="OB07G26340.1"/>
    <property type="gene ID" value="OB07G26340"/>
</dbReference>
<accession>J3MMK2</accession>
<dbReference type="Pfam" id="PF02704">
    <property type="entry name" value="GASA"/>
    <property type="match status" value="1"/>
</dbReference>
<evidence type="ECO:0000256" key="1">
    <source>
        <dbReference type="ARBA" id="ARBA00010582"/>
    </source>
</evidence>
<reference evidence="2" key="1">
    <citation type="journal article" date="2013" name="Nat. Commun.">
        <title>Whole-genome sequencing of Oryza brachyantha reveals mechanisms underlying Oryza genome evolution.</title>
        <authorList>
            <person name="Chen J."/>
            <person name="Huang Q."/>
            <person name="Gao D."/>
            <person name="Wang J."/>
            <person name="Lang Y."/>
            <person name="Liu T."/>
            <person name="Li B."/>
            <person name="Bai Z."/>
            <person name="Luis Goicoechea J."/>
            <person name="Liang C."/>
            <person name="Chen C."/>
            <person name="Zhang W."/>
            <person name="Sun S."/>
            <person name="Liao Y."/>
            <person name="Zhang X."/>
            <person name="Yang L."/>
            <person name="Song C."/>
            <person name="Wang M."/>
            <person name="Shi J."/>
            <person name="Liu G."/>
            <person name="Liu J."/>
            <person name="Zhou H."/>
            <person name="Zhou W."/>
            <person name="Yu Q."/>
            <person name="An N."/>
            <person name="Chen Y."/>
            <person name="Cai Q."/>
            <person name="Wang B."/>
            <person name="Liu B."/>
            <person name="Min J."/>
            <person name="Huang Y."/>
            <person name="Wu H."/>
            <person name="Li Z."/>
            <person name="Zhang Y."/>
            <person name="Yin Y."/>
            <person name="Song W."/>
            <person name="Jiang J."/>
            <person name="Jackson S.A."/>
            <person name="Wing R.A."/>
            <person name="Wang J."/>
            <person name="Chen M."/>
        </authorList>
    </citation>
    <scope>NUCLEOTIDE SEQUENCE [LARGE SCALE GENOMIC DNA]</scope>
    <source>
        <strain evidence="2">cv. IRGC 101232</strain>
    </source>
</reference>
<organism evidence="2">
    <name type="scientific">Oryza brachyantha</name>
    <name type="common">malo sina</name>
    <dbReference type="NCBI Taxonomy" id="4533"/>
    <lineage>
        <taxon>Eukaryota</taxon>
        <taxon>Viridiplantae</taxon>
        <taxon>Streptophyta</taxon>
        <taxon>Embryophyta</taxon>
        <taxon>Tracheophyta</taxon>
        <taxon>Spermatophyta</taxon>
        <taxon>Magnoliopsida</taxon>
        <taxon>Liliopsida</taxon>
        <taxon>Poales</taxon>
        <taxon>Poaceae</taxon>
        <taxon>BOP clade</taxon>
        <taxon>Oryzoideae</taxon>
        <taxon>Oryzeae</taxon>
        <taxon>Oryzinae</taxon>
        <taxon>Oryza</taxon>
    </lineage>
</organism>
<comment type="similarity">
    <text evidence="1">Belongs to the GASA family.</text>
</comment>
<dbReference type="PANTHER" id="PTHR23201">
    <property type="entry name" value="EXTENSIN, PROLINE-RICH PROTEIN"/>
    <property type="match status" value="1"/>
</dbReference>
<dbReference type="HOGENOM" id="CLU_138177_0_0_1"/>
<protein>
    <recommendedName>
        <fullName evidence="4">Gibberellin regulated protein</fullName>
    </recommendedName>
</protein>
<sequence>MLRILQSSLLYYSIHCASVVLAASHSSHCTSVVLQRFRFHSSSLCVVSSRSKRRKRSKKDQEKMRDLPVTVAALLAILLVAASYQDLVLTVAADGGGVVPDGVCDAKCQKRCSMKVAGRCMGLCKMCCGKCGGCVPSGPYASKDECPCYRDMVSPKSRRPKCP</sequence>
<keyword evidence="3" id="KW-1185">Reference proteome</keyword>